<dbReference type="PROSITE" id="PS50995">
    <property type="entry name" value="HTH_MARR_2"/>
    <property type="match status" value="1"/>
</dbReference>
<dbReference type="InterPro" id="IPR000835">
    <property type="entry name" value="HTH_MarR-typ"/>
</dbReference>
<evidence type="ECO:0000313" key="2">
    <source>
        <dbReference type="EMBL" id="MEG3183705.1"/>
    </source>
</evidence>
<dbReference type="SUPFAM" id="SSF46785">
    <property type="entry name" value="Winged helix' DNA-binding domain"/>
    <property type="match status" value="1"/>
</dbReference>
<dbReference type="InterPro" id="IPR036388">
    <property type="entry name" value="WH-like_DNA-bd_sf"/>
</dbReference>
<evidence type="ECO:0000259" key="1">
    <source>
        <dbReference type="PROSITE" id="PS50995"/>
    </source>
</evidence>
<feature type="domain" description="HTH marR-type" evidence="1">
    <location>
        <begin position="10"/>
        <end position="143"/>
    </location>
</feature>
<evidence type="ECO:0000313" key="3">
    <source>
        <dbReference type="Proteomes" id="UP001355056"/>
    </source>
</evidence>
<gene>
    <name evidence="2" type="ORF">SNE34_06760</name>
</gene>
<comment type="caution">
    <text evidence="2">The sequence shown here is derived from an EMBL/GenBank/DDBJ whole genome shotgun (WGS) entry which is preliminary data.</text>
</comment>
<dbReference type="InterPro" id="IPR039422">
    <property type="entry name" value="MarR/SlyA-like"/>
</dbReference>
<protein>
    <submittedName>
        <fullName evidence="2">MarR family transcriptional regulator</fullName>
    </submittedName>
</protein>
<dbReference type="PANTHER" id="PTHR33164:SF43">
    <property type="entry name" value="HTH-TYPE TRANSCRIPTIONAL REPRESSOR YETL"/>
    <property type="match status" value="1"/>
</dbReference>
<sequence length="174" mass="19305">MNDFIAQQGPAFVAHLLRRLSDELVAGADLWYPEAGVTAAPRTTSTLLALDEHGELGVTELAGLLRQSHPLVITWIRQLQSQGFVKSKVDPRDGRRTILALTTKGRGEVQRLRRALATMAEVSQQLMDNAAPGLFDALWRMEQACRHTPFVDQLREMQEGNAKVGSRRPPAAKR</sequence>
<accession>A0ABU7YXN2</accession>
<dbReference type="RefSeq" id="WP_332615957.1">
    <property type="nucleotide sequence ID" value="NZ_JAXGFP010000003.1"/>
</dbReference>
<dbReference type="SMART" id="SM00347">
    <property type="entry name" value="HTH_MARR"/>
    <property type="match status" value="1"/>
</dbReference>
<dbReference type="PANTHER" id="PTHR33164">
    <property type="entry name" value="TRANSCRIPTIONAL REGULATOR, MARR FAMILY"/>
    <property type="match status" value="1"/>
</dbReference>
<dbReference type="Gene3D" id="1.10.10.10">
    <property type="entry name" value="Winged helix-like DNA-binding domain superfamily/Winged helix DNA-binding domain"/>
    <property type="match status" value="1"/>
</dbReference>
<keyword evidence="3" id="KW-1185">Reference proteome</keyword>
<reference evidence="2 3" key="1">
    <citation type="journal article" date="2016" name="Int. J. Syst. Evol. Microbiol.">
        <title>Lysobacter erysipheiresistens sp. nov., an antagonist of powdery mildew, isolated from tobacco-cultivated soil.</title>
        <authorList>
            <person name="Xie B."/>
            <person name="Li T."/>
            <person name="Lin X."/>
            <person name="Wang C.J."/>
            <person name="Chen Y.J."/>
            <person name="Liu W.J."/>
            <person name="Zhao Z.W."/>
        </authorList>
    </citation>
    <scope>NUCLEOTIDE SEQUENCE [LARGE SCALE GENOMIC DNA]</scope>
    <source>
        <strain evidence="2 3">RS-LYSO-3</strain>
    </source>
</reference>
<dbReference type="EMBL" id="JAXGFP010000003">
    <property type="protein sequence ID" value="MEG3183705.1"/>
    <property type="molecule type" value="Genomic_DNA"/>
</dbReference>
<dbReference type="InterPro" id="IPR036390">
    <property type="entry name" value="WH_DNA-bd_sf"/>
</dbReference>
<proteinExistence type="predicted"/>
<dbReference type="Proteomes" id="UP001355056">
    <property type="component" value="Unassembled WGS sequence"/>
</dbReference>
<organism evidence="2 3">
    <name type="scientific">Novilysobacter erysipheiresistens</name>
    <dbReference type="NCBI Taxonomy" id="1749332"/>
    <lineage>
        <taxon>Bacteria</taxon>
        <taxon>Pseudomonadati</taxon>
        <taxon>Pseudomonadota</taxon>
        <taxon>Gammaproteobacteria</taxon>
        <taxon>Lysobacterales</taxon>
        <taxon>Lysobacteraceae</taxon>
        <taxon>Novilysobacter</taxon>
    </lineage>
</organism>
<name>A0ABU7YXN2_9GAMM</name>
<dbReference type="Pfam" id="PF01047">
    <property type="entry name" value="MarR"/>
    <property type="match status" value="1"/>
</dbReference>